<keyword evidence="1" id="KW-0472">Membrane</keyword>
<accession>A0ABS4E1U3</accession>
<evidence type="ECO:0000313" key="3">
    <source>
        <dbReference type="Proteomes" id="UP000759443"/>
    </source>
</evidence>
<dbReference type="EMBL" id="JAGGJU010000009">
    <property type="protein sequence ID" value="MBP1851915.1"/>
    <property type="molecule type" value="Genomic_DNA"/>
</dbReference>
<dbReference type="Pfam" id="PF03929">
    <property type="entry name" value="PepSY_TM"/>
    <property type="match status" value="1"/>
</dbReference>
<comment type="caution">
    <text evidence="2">The sequence shown here is derived from an EMBL/GenBank/DDBJ whole genome shotgun (WGS) entry which is preliminary data.</text>
</comment>
<feature type="transmembrane region" description="Helical" evidence="1">
    <location>
        <begin position="156"/>
        <end position="176"/>
    </location>
</feature>
<feature type="transmembrane region" description="Helical" evidence="1">
    <location>
        <begin position="206"/>
        <end position="227"/>
    </location>
</feature>
<feature type="transmembrane region" description="Helical" evidence="1">
    <location>
        <begin position="414"/>
        <end position="436"/>
    </location>
</feature>
<name>A0ABS4E1U3_9HYPH</name>
<dbReference type="InterPro" id="IPR005625">
    <property type="entry name" value="PepSY-ass_TM"/>
</dbReference>
<keyword evidence="1" id="KW-1133">Transmembrane helix</keyword>
<feature type="transmembrane region" description="Helical" evidence="1">
    <location>
        <begin position="27"/>
        <end position="51"/>
    </location>
</feature>
<evidence type="ECO:0000313" key="2">
    <source>
        <dbReference type="EMBL" id="MBP1851915.1"/>
    </source>
</evidence>
<organism evidence="2 3">
    <name type="scientific">Rhizobium halophytocola</name>
    <dbReference type="NCBI Taxonomy" id="735519"/>
    <lineage>
        <taxon>Bacteria</taxon>
        <taxon>Pseudomonadati</taxon>
        <taxon>Pseudomonadota</taxon>
        <taxon>Alphaproteobacteria</taxon>
        <taxon>Hyphomicrobiales</taxon>
        <taxon>Rhizobiaceae</taxon>
        <taxon>Rhizobium/Agrobacterium group</taxon>
        <taxon>Rhizobium</taxon>
    </lineage>
</organism>
<dbReference type="PANTHER" id="PTHR34219">
    <property type="entry name" value="IRON-REGULATED INNER MEMBRANE PROTEIN-RELATED"/>
    <property type="match status" value="1"/>
</dbReference>
<gene>
    <name evidence="2" type="ORF">J2Z17_003367</name>
</gene>
<protein>
    <submittedName>
        <fullName evidence="2">Iron-regulated membrane protein</fullName>
    </submittedName>
</protein>
<evidence type="ECO:0000256" key="1">
    <source>
        <dbReference type="SAM" id="Phobius"/>
    </source>
</evidence>
<keyword evidence="1" id="KW-0812">Transmembrane</keyword>
<keyword evidence="3" id="KW-1185">Reference proteome</keyword>
<reference evidence="2 3" key="1">
    <citation type="submission" date="2021-03" db="EMBL/GenBank/DDBJ databases">
        <title>Genomic Encyclopedia of Type Strains, Phase IV (KMG-IV): sequencing the most valuable type-strain genomes for metagenomic binning, comparative biology and taxonomic classification.</title>
        <authorList>
            <person name="Goeker M."/>
        </authorList>
    </citation>
    <scope>NUCLEOTIDE SEQUENCE [LARGE SCALE GENOMIC DNA]</scope>
    <source>
        <strain evidence="2 3">DSM 21600</strain>
    </source>
</reference>
<dbReference type="PANTHER" id="PTHR34219:SF1">
    <property type="entry name" value="PEPSY DOMAIN-CONTAINING PROTEIN"/>
    <property type="match status" value="1"/>
</dbReference>
<dbReference type="Proteomes" id="UP000759443">
    <property type="component" value="Unassembled WGS sequence"/>
</dbReference>
<sequence length="502" mass="53717">MSAVIQTRTTETKPETDRRFHRTAWRWHFYAGLYVAPFLLMLAITGLIMLWSSVLLGRDGEKAFTVTTSGPEIAVSAQADAAAAAVPGGAVIQYIAPRTATQPAVFQVKAGDLAHMVAVDPHDGQVLGQWARRDALYDLADTIHGTLLIGDLGDRLIEIAAGFGVMLVVTGLYMWWPRNGTRFADVLVPRLGAGGRSVWKSLHLTIGFYVSIILLIFLISGLTWSGVWGEKLTQAWSTFPAEKWDNVPLSDETHAALNHGGSKEVPWTLEQTPMPASGSDAGTPGVETGRAHDMDAMDAMGTMAPMPGMDMGPAPVPSTSATFGVDQVVAFARKAGFAGRFQLNWPSGSTGVWTISRDTMSNDSANPLDDRTMHLDQYTGNVLADVGFADYGVAGKAMAAGIAFHEGDMGAWNVALLTVFCLSVIFLSASGVVMWWKRRPKGAGLRLIAPQVGTPGPLWKTGAFLMLAVALIFPLSGAVLAVVIVLDLLVVRQVASLKRMIG</sequence>
<feature type="transmembrane region" description="Helical" evidence="1">
    <location>
        <begin position="463"/>
        <end position="490"/>
    </location>
</feature>
<dbReference type="RefSeq" id="WP_209946759.1">
    <property type="nucleotide sequence ID" value="NZ_JAGGJU010000009.1"/>
</dbReference>
<proteinExistence type="predicted"/>